<name>A0ABQ5MFC6_9FLAO</name>
<accession>A0ABQ5MFC6</accession>
<dbReference type="Proteomes" id="UP001143543">
    <property type="component" value="Unassembled WGS sequence"/>
</dbReference>
<evidence type="ECO:0000256" key="1">
    <source>
        <dbReference type="ARBA" id="ARBA00004651"/>
    </source>
</evidence>
<evidence type="ECO:0000256" key="2">
    <source>
        <dbReference type="ARBA" id="ARBA00022475"/>
    </source>
</evidence>
<keyword evidence="9" id="KW-1185">Reference proteome</keyword>
<gene>
    <name evidence="8" type="ORF">Y10_04460</name>
</gene>
<keyword evidence="5 6" id="KW-0472">Membrane</keyword>
<sequence length="74" mass="8476">MIGSVLLVTAMFFVLYSLFHLIVQLVDGKSDTRDMLWFWVIILLPVVGSVIYFSYRTVNAKYKVLVKDSDLSAE</sequence>
<organism evidence="8 9">
    <name type="scientific">Neptunitalea lumnitzerae</name>
    <dbReference type="NCBI Taxonomy" id="2965509"/>
    <lineage>
        <taxon>Bacteria</taxon>
        <taxon>Pseudomonadati</taxon>
        <taxon>Bacteroidota</taxon>
        <taxon>Flavobacteriia</taxon>
        <taxon>Flavobacteriales</taxon>
        <taxon>Flavobacteriaceae</taxon>
        <taxon>Neptunitalea</taxon>
    </lineage>
</organism>
<dbReference type="EMBL" id="BRVO01000001">
    <property type="protein sequence ID" value="GLB48078.1"/>
    <property type="molecule type" value="Genomic_DNA"/>
</dbReference>
<keyword evidence="4 6" id="KW-1133">Transmembrane helix</keyword>
<evidence type="ECO:0000313" key="8">
    <source>
        <dbReference type="EMBL" id="GLB48078.1"/>
    </source>
</evidence>
<keyword evidence="2" id="KW-1003">Cell membrane</keyword>
<evidence type="ECO:0000256" key="5">
    <source>
        <dbReference type="ARBA" id="ARBA00023136"/>
    </source>
</evidence>
<dbReference type="RefSeq" id="WP_281763736.1">
    <property type="nucleotide sequence ID" value="NZ_BRVO01000001.1"/>
</dbReference>
<feature type="transmembrane region" description="Helical" evidence="6">
    <location>
        <begin position="35"/>
        <end position="55"/>
    </location>
</feature>
<keyword evidence="3 6" id="KW-0812">Transmembrane</keyword>
<evidence type="ECO:0000259" key="7">
    <source>
        <dbReference type="Pfam" id="PF13396"/>
    </source>
</evidence>
<comment type="subcellular location">
    <subcellularLocation>
        <location evidence="1">Cell membrane</location>
        <topology evidence="1">Multi-pass membrane protein</topology>
    </subcellularLocation>
</comment>
<protein>
    <recommendedName>
        <fullName evidence="7">Cardiolipin synthase N-terminal domain-containing protein</fullName>
    </recommendedName>
</protein>
<evidence type="ECO:0000256" key="3">
    <source>
        <dbReference type="ARBA" id="ARBA00022692"/>
    </source>
</evidence>
<reference evidence="8" key="1">
    <citation type="submission" date="2022-07" db="EMBL/GenBank/DDBJ databases">
        <title>Taxonomy of Novel Oxalotrophic and Methylotrophic Bacteria.</title>
        <authorList>
            <person name="Sahin N."/>
            <person name="Tani A."/>
        </authorList>
    </citation>
    <scope>NUCLEOTIDE SEQUENCE</scope>
    <source>
        <strain evidence="8">Y10</strain>
    </source>
</reference>
<feature type="transmembrane region" description="Helical" evidence="6">
    <location>
        <begin position="5"/>
        <end position="23"/>
    </location>
</feature>
<comment type="caution">
    <text evidence="8">The sequence shown here is derived from an EMBL/GenBank/DDBJ whole genome shotgun (WGS) entry which is preliminary data.</text>
</comment>
<evidence type="ECO:0000256" key="6">
    <source>
        <dbReference type="SAM" id="Phobius"/>
    </source>
</evidence>
<dbReference type="InterPro" id="IPR027379">
    <property type="entry name" value="CLS_N"/>
</dbReference>
<evidence type="ECO:0000256" key="4">
    <source>
        <dbReference type="ARBA" id="ARBA00022989"/>
    </source>
</evidence>
<evidence type="ECO:0000313" key="9">
    <source>
        <dbReference type="Proteomes" id="UP001143543"/>
    </source>
</evidence>
<feature type="domain" description="Cardiolipin synthase N-terminal" evidence="7">
    <location>
        <begin position="14"/>
        <end position="53"/>
    </location>
</feature>
<dbReference type="Pfam" id="PF13396">
    <property type="entry name" value="PLDc_N"/>
    <property type="match status" value="1"/>
</dbReference>
<proteinExistence type="predicted"/>